<feature type="transmembrane region" description="Helical" evidence="7">
    <location>
        <begin position="6"/>
        <end position="23"/>
    </location>
</feature>
<dbReference type="RefSeq" id="WP_011388043.1">
    <property type="nucleotide sequence ID" value="NC_007643.1"/>
</dbReference>
<feature type="transmembrane region" description="Helical" evidence="7">
    <location>
        <begin position="269"/>
        <end position="291"/>
    </location>
</feature>
<keyword evidence="2" id="KW-0813">Transport</keyword>
<comment type="subcellular location">
    <subcellularLocation>
        <location evidence="1">Membrane</location>
        <topology evidence="1">Multi-pass membrane protein</topology>
    </subcellularLocation>
</comment>
<sequence>MFSIVFPVIAPVLIVVAVGFGWARAGRPFDTATVSALGLGLGTPFLLTDVLMSANIAADALAAMGLAALLTLAGMAVGGALTLRLLKLPQAVFLPSMIFGNTGNIALPLCLFAFGDEGLALSIGYFTVVIVIQFSATALISSGERPVPVILRNPVIWTLLVVGTLKAGGIALPGWLADTAHMVGGMCIPVMLLALGVSLARLKVAGLGVALLLGAVKIALGVALGYATVLALDLHGAARGVVLIQSAMPPAVFNYLFAARYNQRPEEVAGLVIVSTGLSVLTMPLLLWGAMADM</sequence>
<evidence type="ECO:0000256" key="2">
    <source>
        <dbReference type="ARBA" id="ARBA00022448"/>
    </source>
</evidence>
<evidence type="ECO:0000256" key="4">
    <source>
        <dbReference type="ARBA" id="ARBA00022692"/>
    </source>
</evidence>
<keyword evidence="3" id="KW-1003">Cell membrane</keyword>
<dbReference type="KEGG" id="rru:Rru_A0290"/>
<dbReference type="InterPro" id="IPR004776">
    <property type="entry name" value="Mem_transp_PIN-like"/>
</dbReference>
<feature type="transmembrane region" description="Helical" evidence="7">
    <location>
        <begin position="237"/>
        <end position="257"/>
    </location>
</feature>
<dbReference type="Pfam" id="PF03547">
    <property type="entry name" value="Mem_trans"/>
    <property type="match status" value="1"/>
</dbReference>
<evidence type="ECO:0000256" key="7">
    <source>
        <dbReference type="SAM" id="Phobius"/>
    </source>
</evidence>
<accession>Q2RXQ0</accession>
<dbReference type="EMBL" id="CP000230">
    <property type="protein sequence ID" value="ABC21095.1"/>
    <property type="molecule type" value="Genomic_DNA"/>
</dbReference>
<keyword evidence="9" id="KW-1185">Reference proteome</keyword>
<organism evidence="8 9">
    <name type="scientific">Rhodospirillum rubrum (strain ATCC 11170 / ATH 1.1.1 / DSM 467 / LMG 4362 / NCIMB 8255 / S1)</name>
    <dbReference type="NCBI Taxonomy" id="269796"/>
    <lineage>
        <taxon>Bacteria</taxon>
        <taxon>Pseudomonadati</taxon>
        <taxon>Pseudomonadota</taxon>
        <taxon>Alphaproteobacteria</taxon>
        <taxon>Rhodospirillales</taxon>
        <taxon>Rhodospirillaceae</taxon>
        <taxon>Rhodospirillum</taxon>
    </lineage>
</organism>
<evidence type="ECO:0000313" key="8">
    <source>
        <dbReference type="EMBL" id="ABC21095.1"/>
    </source>
</evidence>
<keyword evidence="5 7" id="KW-1133">Transmembrane helix</keyword>
<dbReference type="HOGENOM" id="CLU_056175_4_1_5"/>
<feature type="transmembrane region" description="Helical" evidence="7">
    <location>
        <begin position="182"/>
        <end position="202"/>
    </location>
</feature>
<gene>
    <name evidence="8" type="ordered locus">Rru_A0290</name>
</gene>
<feature type="transmembrane region" description="Helical" evidence="7">
    <location>
        <begin position="120"/>
        <end position="143"/>
    </location>
</feature>
<protein>
    <submittedName>
        <fullName evidence="8">Auxin Efflux Carrier</fullName>
    </submittedName>
</protein>
<dbReference type="PANTHER" id="PTHR36838">
    <property type="entry name" value="AUXIN EFFLUX CARRIER FAMILY PROTEIN"/>
    <property type="match status" value="1"/>
</dbReference>
<evidence type="ECO:0000256" key="3">
    <source>
        <dbReference type="ARBA" id="ARBA00022475"/>
    </source>
</evidence>
<feature type="transmembrane region" description="Helical" evidence="7">
    <location>
        <begin position="35"/>
        <end position="54"/>
    </location>
</feature>
<keyword evidence="6 7" id="KW-0472">Membrane</keyword>
<feature type="transmembrane region" description="Helical" evidence="7">
    <location>
        <begin position="60"/>
        <end position="81"/>
    </location>
</feature>
<evidence type="ECO:0000256" key="1">
    <source>
        <dbReference type="ARBA" id="ARBA00004141"/>
    </source>
</evidence>
<feature type="transmembrane region" description="Helical" evidence="7">
    <location>
        <begin position="93"/>
        <end position="114"/>
    </location>
</feature>
<reference evidence="8 9" key="1">
    <citation type="journal article" date="2011" name="Stand. Genomic Sci.">
        <title>Complete genome sequence of Rhodospirillum rubrum type strain (S1).</title>
        <authorList>
            <person name="Munk A.C."/>
            <person name="Copeland A."/>
            <person name="Lucas S."/>
            <person name="Lapidus A."/>
            <person name="Del Rio T.G."/>
            <person name="Barry K."/>
            <person name="Detter J.C."/>
            <person name="Hammon N."/>
            <person name="Israni S."/>
            <person name="Pitluck S."/>
            <person name="Brettin T."/>
            <person name="Bruce D."/>
            <person name="Han C."/>
            <person name="Tapia R."/>
            <person name="Gilna P."/>
            <person name="Schmutz J."/>
            <person name="Larimer F."/>
            <person name="Land M."/>
            <person name="Kyrpides N.C."/>
            <person name="Mavromatis K."/>
            <person name="Richardson P."/>
            <person name="Rohde M."/>
            <person name="Goker M."/>
            <person name="Klenk H.P."/>
            <person name="Zhang Y."/>
            <person name="Roberts G.P."/>
            <person name="Reslewic S."/>
            <person name="Schwartz D.C."/>
        </authorList>
    </citation>
    <scope>NUCLEOTIDE SEQUENCE [LARGE SCALE GENOMIC DNA]</scope>
    <source>
        <strain evidence="9">ATCC 11170 / ATH 1.1.1 / DSM 467 / LMG 4362 / NCIMB 8255 / S1</strain>
    </source>
</reference>
<evidence type="ECO:0000256" key="6">
    <source>
        <dbReference type="ARBA" id="ARBA00023136"/>
    </source>
</evidence>
<feature type="transmembrane region" description="Helical" evidence="7">
    <location>
        <begin position="155"/>
        <end position="176"/>
    </location>
</feature>
<dbReference type="STRING" id="269796.Rru_A0290"/>
<dbReference type="GO" id="GO:0055085">
    <property type="term" value="P:transmembrane transport"/>
    <property type="evidence" value="ECO:0007669"/>
    <property type="project" value="InterPro"/>
</dbReference>
<evidence type="ECO:0000256" key="5">
    <source>
        <dbReference type="ARBA" id="ARBA00022989"/>
    </source>
</evidence>
<dbReference type="EnsemblBacteria" id="ABC21095">
    <property type="protein sequence ID" value="ABC21095"/>
    <property type="gene ID" value="Rru_A0290"/>
</dbReference>
<dbReference type="PhylomeDB" id="Q2RXQ0"/>
<dbReference type="AlphaFoldDB" id="Q2RXQ0"/>
<dbReference type="GO" id="GO:0016020">
    <property type="term" value="C:membrane"/>
    <property type="evidence" value="ECO:0007669"/>
    <property type="project" value="UniProtKB-SubCell"/>
</dbReference>
<keyword evidence="4 7" id="KW-0812">Transmembrane</keyword>
<feature type="transmembrane region" description="Helical" evidence="7">
    <location>
        <begin position="209"/>
        <end position="231"/>
    </location>
</feature>
<dbReference type="Proteomes" id="UP000001929">
    <property type="component" value="Chromosome"/>
</dbReference>
<dbReference type="PATRIC" id="fig|269796.9.peg.345"/>
<name>Q2RXQ0_RHORT</name>
<proteinExistence type="predicted"/>
<dbReference type="eggNOG" id="COG0679">
    <property type="taxonomic scope" value="Bacteria"/>
</dbReference>
<dbReference type="DNASU" id="3833849"/>
<evidence type="ECO:0000313" key="9">
    <source>
        <dbReference type="Proteomes" id="UP000001929"/>
    </source>
</evidence>
<dbReference type="PANTHER" id="PTHR36838:SF1">
    <property type="entry name" value="SLR1864 PROTEIN"/>
    <property type="match status" value="1"/>
</dbReference>